<dbReference type="PIRSF" id="PIRSF036389">
    <property type="entry name" value="IOR_B"/>
    <property type="match status" value="1"/>
</dbReference>
<dbReference type="PROSITE" id="PS51318">
    <property type="entry name" value="TAT"/>
    <property type="match status" value="1"/>
</dbReference>
<organism evidence="2 3">
    <name type="scientific">Paracraurococcus lichenis</name>
    <dbReference type="NCBI Taxonomy" id="3064888"/>
    <lineage>
        <taxon>Bacteria</taxon>
        <taxon>Pseudomonadati</taxon>
        <taxon>Pseudomonadota</taxon>
        <taxon>Alphaproteobacteria</taxon>
        <taxon>Acetobacterales</taxon>
        <taxon>Roseomonadaceae</taxon>
        <taxon>Paracraurococcus</taxon>
    </lineage>
</organism>
<dbReference type="InterPro" id="IPR008274">
    <property type="entry name" value="AldOxase/xan_DH_MoCoBD1"/>
</dbReference>
<dbReference type="EMBL" id="JAUTWS010000007">
    <property type="protein sequence ID" value="MDO9708535.1"/>
    <property type="molecule type" value="Genomic_DNA"/>
</dbReference>
<reference evidence="2 3" key="1">
    <citation type="submission" date="2023-08" db="EMBL/GenBank/DDBJ databases">
        <title>The draft genome sequence of Paracraurococcus sp. LOR1-02.</title>
        <authorList>
            <person name="Kingkaew E."/>
            <person name="Tanasupawat S."/>
        </authorList>
    </citation>
    <scope>NUCLEOTIDE SEQUENCE [LARGE SCALE GENOMIC DNA]</scope>
    <source>
        <strain evidence="2 3">LOR1-02</strain>
    </source>
</reference>
<keyword evidence="3" id="KW-1185">Reference proteome</keyword>
<dbReference type="Gene3D" id="3.90.1170.50">
    <property type="entry name" value="Aldehyde oxidase/xanthine dehydrogenase, a/b hammerhead"/>
    <property type="match status" value="1"/>
</dbReference>
<evidence type="ECO:0000313" key="2">
    <source>
        <dbReference type="EMBL" id="MDO9708535.1"/>
    </source>
</evidence>
<dbReference type="Proteomes" id="UP001243009">
    <property type="component" value="Unassembled WGS sequence"/>
</dbReference>
<feature type="domain" description="Aldehyde oxidase/xanthine dehydrogenase a/b hammerhead" evidence="1">
    <location>
        <begin position="208"/>
        <end position="287"/>
    </location>
</feature>
<sequence>MNAIAPLSRRGFLSVSAAAGAFTLGIRAPLAQTAAAPAATAPEINAWVVVRPDDTVVIRIARSEMGQGTLTGLAQLVAEELDCDWAKVTTEYPTPGQSLARNRVWGDFSTGGSRGIRESNEYVRKGGAAARMMLVQAAAQSWNVPVAECRAAKGVVTHGPSGRTASYGSLAAAAAKLTPPTEIPLKDPKTWTIAGKPLPRLDTVDKTTGKQVYGVDLKLPGMLNASIRDCPVFGGKLGSYDEAAALKRPGVKKVVKVGETAVAVVAETWWQANSALDVLNIQWDAGPNQAISQAQIAATLKEGLDAPEAFVGNKAGDAKAGLDKAARKVEAVYGFPFQNHATMEPMNATAIWTADRCEVWCPTQNGEASLAAAAEAAGLKPQQCEVHKVLLGGGFGRRGWQDFVRQAVAIAKEMPGTPVKLLWSREEDMLHGRYHPITACKLTAGLDAQGNLDSLHMRISGQSIIAGIAPQMLQGGADSRVFQGLNPGGAEGAFGYAVPNLLIDHAMRNPHVPPGFWRGVNVNQNAVYVECFMDEVAQAAGKDPLEFRRALLKNSPKHLAVLNAVAEKGGWGKPLPAGRHLGLAQIMGYGSYVAACAEVSVSPKGEVTIHKITAATDCGHAVNPQQIAAQIEGSFAYGLTAMLYGECTVKDGAMEQTNFDSYPIMRLAEMPAVESIIMPSGGFWGGVGEPTIAVAAPAVLNAIAAATGKRVRQLPLKHTDLSKA</sequence>
<dbReference type="PANTHER" id="PTHR47495">
    <property type="entry name" value="ALDEHYDE DEHYDROGENASE"/>
    <property type="match status" value="1"/>
</dbReference>
<dbReference type="RefSeq" id="WP_305103404.1">
    <property type="nucleotide sequence ID" value="NZ_JAUTWS010000007.1"/>
</dbReference>
<proteinExistence type="predicted"/>
<dbReference type="InterPro" id="IPR037165">
    <property type="entry name" value="AldOxase/xan_DH_Mopterin-bd_sf"/>
</dbReference>
<name>A0ABT9DXA3_9PROT</name>
<dbReference type="SMART" id="SM01008">
    <property type="entry name" value="Ald_Xan_dh_C"/>
    <property type="match status" value="1"/>
</dbReference>
<dbReference type="Gene3D" id="3.30.365.10">
    <property type="entry name" value="Aldehyde oxidase/xanthine dehydrogenase, molybdopterin binding domain"/>
    <property type="match status" value="4"/>
</dbReference>
<dbReference type="Pfam" id="PF02738">
    <property type="entry name" value="MoCoBD_1"/>
    <property type="match status" value="1"/>
</dbReference>
<accession>A0ABT9DXA3</accession>
<dbReference type="InterPro" id="IPR000674">
    <property type="entry name" value="Ald_Oxase/Xan_DH_a/b"/>
</dbReference>
<dbReference type="Pfam" id="PF20256">
    <property type="entry name" value="MoCoBD_2"/>
    <property type="match status" value="2"/>
</dbReference>
<comment type="caution">
    <text evidence="2">The sequence shown here is derived from an EMBL/GenBank/DDBJ whole genome shotgun (WGS) entry which is preliminary data.</text>
</comment>
<dbReference type="PANTHER" id="PTHR47495:SF2">
    <property type="entry name" value="ALDEHYDE DEHYDROGENASE"/>
    <property type="match status" value="1"/>
</dbReference>
<evidence type="ECO:0000259" key="1">
    <source>
        <dbReference type="SMART" id="SM01008"/>
    </source>
</evidence>
<dbReference type="InterPro" id="IPR012368">
    <property type="entry name" value="OxRdtase_Mopterin-bd_su_IorB"/>
</dbReference>
<dbReference type="InterPro" id="IPR052516">
    <property type="entry name" value="N-heterocyclic_Hydroxylase"/>
</dbReference>
<protein>
    <submittedName>
        <fullName evidence="2">Molybdopterin-dependent oxidoreductase</fullName>
    </submittedName>
</protein>
<evidence type="ECO:0000313" key="3">
    <source>
        <dbReference type="Proteomes" id="UP001243009"/>
    </source>
</evidence>
<gene>
    <name evidence="2" type="ORF">Q7A36_09280</name>
</gene>
<dbReference type="SUPFAM" id="SSF56003">
    <property type="entry name" value="Molybdenum cofactor-binding domain"/>
    <property type="match status" value="2"/>
</dbReference>
<dbReference type="InterPro" id="IPR046867">
    <property type="entry name" value="AldOxase/xan_DH_MoCoBD2"/>
</dbReference>
<dbReference type="InterPro" id="IPR006311">
    <property type="entry name" value="TAT_signal"/>
</dbReference>